<name>A0A0C9TG42_PAXIN</name>
<sequence length="346" mass="38424">MAPHTRNATKHSSPTNYSSPGRSTRNSLYGRPPLPPPKPRKSVHGVSTSVVTSQTRRGMHVQWYDGDGEEAGEDQDADVDMDVDGEVERDITPAPVAGPSTYPQRQVLQTPIQLHSFDAGSVIRTPIKKTKPLQASPTRIGDKGINCLYEQGGVIRERNGTVRVMLPHALGSSANLSRDQVEQLENEQESRIFHEQMEKLLAQKKQLEEEDENYSDSGYEEDMVTGELPAQRRVRTADTNGTIIINRSEVEGAMPRVRQTQTRAPHIIRGPNGEMLDRGGRQMLGREGTILVDPNFAPPRRVRQPVQPTPTEIINHLIPNEIAGGSQAPRQLQRRRLGPEGTELID</sequence>
<keyword evidence="1" id="KW-0175">Coiled coil</keyword>
<protein>
    <submittedName>
        <fullName evidence="3">Uncharacterized protein</fullName>
    </submittedName>
</protein>
<reference evidence="4" key="2">
    <citation type="submission" date="2015-01" db="EMBL/GenBank/DDBJ databases">
        <title>Evolutionary Origins and Diversification of the Mycorrhizal Mutualists.</title>
        <authorList>
            <consortium name="DOE Joint Genome Institute"/>
            <consortium name="Mycorrhizal Genomics Consortium"/>
            <person name="Kohler A."/>
            <person name="Kuo A."/>
            <person name="Nagy L.G."/>
            <person name="Floudas D."/>
            <person name="Copeland A."/>
            <person name="Barry K.W."/>
            <person name="Cichocki N."/>
            <person name="Veneault-Fourrey C."/>
            <person name="LaButti K."/>
            <person name="Lindquist E.A."/>
            <person name="Lipzen A."/>
            <person name="Lundell T."/>
            <person name="Morin E."/>
            <person name="Murat C."/>
            <person name="Riley R."/>
            <person name="Ohm R."/>
            <person name="Sun H."/>
            <person name="Tunlid A."/>
            <person name="Henrissat B."/>
            <person name="Grigoriev I.V."/>
            <person name="Hibbett D.S."/>
            <person name="Martin F."/>
        </authorList>
    </citation>
    <scope>NUCLEOTIDE SEQUENCE [LARGE SCALE GENOMIC DNA]</scope>
    <source>
        <strain evidence="4">ATCC 200175</strain>
    </source>
</reference>
<feature type="region of interest" description="Disordered" evidence="2">
    <location>
        <begin position="320"/>
        <end position="346"/>
    </location>
</feature>
<dbReference type="HOGENOM" id="CLU_771744_0_0_1"/>
<gene>
    <name evidence="3" type="ORF">PAXINDRAFT_180969</name>
</gene>
<accession>A0A0C9TG42</accession>
<feature type="coiled-coil region" evidence="1">
    <location>
        <begin position="190"/>
        <end position="217"/>
    </location>
</feature>
<organism evidence="3 4">
    <name type="scientific">Paxillus involutus ATCC 200175</name>
    <dbReference type="NCBI Taxonomy" id="664439"/>
    <lineage>
        <taxon>Eukaryota</taxon>
        <taxon>Fungi</taxon>
        <taxon>Dikarya</taxon>
        <taxon>Basidiomycota</taxon>
        <taxon>Agaricomycotina</taxon>
        <taxon>Agaricomycetes</taxon>
        <taxon>Agaricomycetidae</taxon>
        <taxon>Boletales</taxon>
        <taxon>Paxilineae</taxon>
        <taxon>Paxillaceae</taxon>
        <taxon>Paxillus</taxon>
    </lineage>
</organism>
<keyword evidence="4" id="KW-1185">Reference proteome</keyword>
<feature type="region of interest" description="Disordered" evidence="2">
    <location>
        <begin position="1"/>
        <end position="60"/>
    </location>
</feature>
<proteinExistence type="predicted"/>
<evidence type="ECO:0000313" key="4">
    <source>
        <dbReference type="Proteomes" id="UP000053647"/>
    </source>
</evidence>
<dbReference type="EMBL" id="KN819342">
    <property type="protein sequence ID" value="KIJ14615.1"/>
    <property type="molecule type" value="Genomic_DNA"/>
</dbReference>
<evidence type="ECO:0000313" key="3">
    <source>
        <dbReference type="EMBL" id="KIJ14615.1"/>
    </source>
</evidence>
<feature type="compositionally biased region" description="Polar residues" evidence="2">
    <location>
        <begin position="10"/>
        <end position="27"/>
    </location>
</feature>
<dbReference type="AlphaFoldDB" id="A0A0C9TG42"/>
<evidence type="ECO:0000256" key="2">
    <source>
        <dbReference type="SAM" id="MobiDB-lite"/>
    </source>
</evidence>
<dbReference type="Proteomes" id="UP000053647">
    <property type="component" value="Unassembled WGS sequence"/>
</dbReference>
<dbReference type="OrthoDB" id="2753420at2759"/>
<feature type="compositionally biased region" description="Low complexity" evidence="2">
    <location>
        <begin position="46"/>
        <end position="55"/>
    </location>
</feature>
<evidence type="ECO:0000256" key="1">
    <source>
        <dbReference type="SAM" id="Coils"/>
    </source>
</evidence>
<reference evidence="3 4" key="1">
    <citation type="submission" date="2014-06" db="EMBL/GenBank/DDBJ databases">
        <authorList>
            <consortium name="DOE Joint Genome Institute"/>
            <person name="Kuo A."/>
            <person name="Kohler A."/>
            <person name="Nagy L.G."/>
            <person name="Floudas D."/>
            <person name="Copeland A."/>
            <person name="Barry K.W."/>
            <person name="Cichocki N."/>
            <person name="Veneault-Fourrey C."/>
            <person name="LaButti K."/>
            <person name="Lindquist E.A."/>
            <person name="Lipzen A."/>
            <person name="Lundell T."/>
            <person name="Morin E."/>
            <person name="Murat C."/>
            <person name="Sun H."/>
            <person name="Tunlid A."/>
            <person name="Henrissat B."/>
            <person name="Grigoriev I.V."/>
            <person name="Hibbett D.S."/>
            <person name="Martin F."/>
            <person name="Nordberg H.P."/>
            <person name="Cantor M.N."/>
            <person name="Hua S.X."/>
        </authorList>
    </citation>
    <scope>NUCLEOTIDE SEQUENCE [LARGE SCALE GENOMIC DNA]</scope>
    <source>
        <strain evidence="3 4">ATCC 200175</strain>
    </source>
</reference>